<feature type="region of interest" description="Disordered" evidence="1">
    <location>
        <begin position="613"/>
        <end position="633"/>
    </location>
</feature>
<reference evidence="3" key="1">
    <citation type="journal article" date="2019" name="Int. J. Syst. Evol. Microbiol.">
        <title>The Global Catalogue of Microorganisms (GCM) 10K type strain sequencing project: providing services to taxonomists for standard genome sequencing and annotation.</title>
        <authorList>
            <consortium name="The Broad Institute Genomics Platform"/>
            <consortium name="The Broad Institute Genome Sequencing Center for Infectious Disease"/>
            <person name="Wu L."/>
            <person name="Ma J."/>
        </authorList>
    </citation>
    <scope>NUCLEOTIDE SEQUENCE [LARGE SCALE GENOMIC DNA]</scope>
    <source>
        <strain evidence="3">CECT 8570</strain>
    </source>
</reference>
<dbReference type="RefSeq" id="WP_290261605.1">
    <property type="nucleotide sequence ID" value="NZ_JAUFQG010000004.1"/>
</dbReference>
<dbReference type="Pfam" id="PF07793">
    <property type="entry name" value="DUF1631"/>
    <property type="match status" value="1"/>
</dbReference>
<evidence type="ECO:0000313" key="2">
    <source>
        <dbReference type="EMBL" id="MFC4363643.1"/>
    </source>
</evidence>
<protein>
    <submittedName>
        <fullName evidence="2">DUF1631 domain-containing protein</fullName>
    </submittedName>
</protein>
<dbReference type="InterPro" id="IPR012434">
    <property type="entry name" value="DUF1631"/>
</dbReference>
<feature type="compositionally biased region" description="Low complexity" evidence="1">
    <location>
        <begin position="613"/>
        <end position="628"/>
    </location>
</feature>
<feature type="compositionally biased region" description="Polar residues" evidence="1">
    <location>
        <begin position="255"/>
        <end position="275"/>
    </location>
</feature>
<accession>A0ABV8V6Z7</accession>
<evidence type="ECO:0000313" key="3">
    <source>
        <dbReference type="Proteomes" id="UP001595840"/>
    </source>
</evidence>
<comment type="caution">
    <text evidence="2">The sequence shown here is derived from an EMBL/GenBank/DDBJ whole genome shotgun (WGS) entry which is preliminary data.</text>
</comment>
<feature type="region of interest" description="Disordered" evidence="1">
    <location>
        <begin position="245"/>
        <end position="275"/>
    </location>
</feature>
<evidence type="ECO:0000256" key="1">
    <source>
        <dbReference type="SAM" id="MobiDB-lite"/>
    </source>
</evidence>
<proteinExistence type="predicted"/>
<dbReference type="EMBL" id="JBHSCX010000020">
    <property type="protein sequence ID" value="MFC4363643.1"/>
    <property type="molecule type" value="Genomic_DNA"/>
</dbReference>
<keyword evidence="3" id="KW-1185">Reference proteome</keyword>
<gene>
    <name evidence="2" type="ORF">ACFOX3_15115</name>
</gene>
<sequence>MSTGSTGAKVVPLKPDAKIESRRIDRALLARLPVPVQAVQQKGKQILAGLLRTLFDKADDSLFELADRAVNNQDQNLYFESMREVRLKRRNVETQFADQIDSAFAVLAGGEPKAESGDALDEEFSMDNLSLVQNDELEELVATDSMITKANERFAESIQHLALRLDSLVPNKVYQKNNPLGPDVLCAGFVAASGCMSLDIKARLVLFKLFDRLVVTQLGNLYDEANKTLVEHNILPSLKGQLRQDRRAAVAQRAPSQQGGQSGYTNTGGQAGVNSSVDNEVLSTLQQLLAEQRGGVDGDQLTPEFSGSPTIGTTDVMRLLSQLQQRDLPSGQRNIKSVLDHVLRARDDGKKLGQLDDDVINLVNMMFEFILDDRNLASPMKALLGRLQIPLLKVAIADKSFFGKGGHPARRLLNELATAALGWQGDGGEKDALFKKISSIVQTLITDFDSDVSIFSDMLADFVSFTEKEKRRASILEQRTLDAEDGKAKSEQARALVNQSVNALIGGRNLPEPVLKLLHEAWGNVLFLTCLKHDTQSDEWKDVLQTAADLVWSVSATLDKESRAKMLQLVPDLLKRLRAGLESVSYNPFEMTQLFKQLQNVHLARLKAPLTPVKAPAPAQPQSVAAQPLTTEKRDTTAHKAAVEVKAAAEVKEVAVDQTPQAMVESVIAALPAAEPEVQAKLEQDPNDPLLMQVARMSPGSWFEYNDGSQQYRCRLAAIIKATGKYIFVNRAGMKVAEKTAPEFAQALRDGQLQSLDDGMLFDRALEAVIGNLRSTRGR</sequence>
<name>A0ABV8V6Z7_9GAMM</name>
<dbReference type="Proteomes" id="UP001595840">
    <property type="component" value="Unassembled WGS sequence"/>
</dbReference>
<organism evidence="2 3">
    <name type="scientific">Simiduia curdlanivorans</name>
    <dbReference type="NCBI Taxonomy" id="1492769"/>
    <lineage>
        <taxon>Bacteria</taxon>
        <taxon>Pseudomonadati</taxon>
        <taxon>Pseudomonadota</taxon>
        <taxon>Gammaproteobacteria</taxon>
        <taxon>Cellvibrionales</taxon>
        <taxon>Cellvibrionaceae</taxon>
        <taxon>Simiduia</taxon>
    </lineage>
</organism>